<evidence type="ECO:0000256" key="1">
    <source>
        <dbReference type="ARBA" id="ARBA00004308"/>
    </source>
</evidence>
<dbReference type="SMART" id="SM00018">
    <property type="entry name" value="PD"/>
    <property type="match status" value="1"/>
</dbReference>
<keyword evidence="3 9" id="KW-0378">Hydrolase</keyword>
<evidence type="ECO:0000313" key="13">
    <source>
        <dbReference type="Proteomes" id="UP000821866"/>
    </source>
</evidence>
<dbReference type="GO" id="GO:0004558">
    <property type="term" value="F:alpha-1,4-glucosidase activity"/>
    <property type="evidence" value="ECO:0007669"/>
    <property type="project" value="TreeGrafter"/>
</dbReference>
<comment type="similarity">
    <text evidence="2 9">Belongs to the glycosyl hydrolase 31 family.</text>
</comment>
<organism evidence="12 13">
    <name type="scientific">Rhipicephalus microplus</name>
    <name type="common">Cattle tick</name>
    <name type="synonym">Boophilus microplus</name>
    <dbReference type="NCBI Taxonomy" id="6941"/>
    <lineage>
        <taxon>Eukaryota</taxon>
        <taxon>Metazoa</taxon>
        <taxon>Ecdysozoa</taxon>
        <taxon>Arthropoda</taxon>
        <taxon>Chelicerata</taxon>
        <taxon>Arachnida</taxon>
        <taxon>Acari</taxon>
        <taxon>Parasitiformes</taxon>
        <taxon>Ixodida</taxon>
        <taxon>Ixodoidea</taxon>
        <taxon>Ixodidae</taxon>
        <taxon>Rhipicephalinae</taxon>
        <taxon>Rhipicephalus</taxon>
        <taxon>Boophilus</taxon>
    </lineage>
</organism>
<evidence type="ECO:0000256" key="3">
    <source>
        <dbReference type="ARBA" id="ARBA00022801"/>
    </source>
</evidence>
<dbReference type="SUPFAM" id="SSF51011">
    <property type="entry name" value="Glycosyl hydrolase domain"/>
    <property type="match status" value="1"/>
</dbReference>
<gene>
    <name evidence="12" type="ORF">HPB51_016947</name>
</gene>
<feature type="region of interest" description="Disordered" evidence="10">
    <location>
        <begin position="47"/>
        <end position="88"/>
    </location>
</feature>
<evidence type="ECO:0000256" key="8">
    <source>
        <dbReference type="PROSITE-ProRule" id="PRU00779"/>
    </source>
</evidence>
<dbReference type="SUPFAM" id="SSF74650">
    <property type="entry name" value="Galactose mutarotase-like"/>
    <property type="match status" value="1"/>
</dbReference>
<protein>
    <recommendedName>
        <fullName evidence="11">P-type domain-containing protein</fullName>
    </recommendedName>
</protein>
<dbReference type="Proteomes" id="UP000821866">
    <property type="component" value="Chromosome 1"/>
</dbReference>
<dbReference type="Gene3D" id="4.10.110.10">
    <property type="entry name" value="Spasmolytic Protein, domain 1"/>
    <property type="match status" value="1"/>
</dbReference>
<dbReference type="GO" id="GO:0030246">
    <property type="term" value="F:carbohydrate binding"/>
    <property type="evidence" value="ECO:0007669"/>
    <property type="project" value="InterPro"/>
</dbReference>
<evidence type="ECO:0000256" key="5">
    <source>
        <dbReference type="ARBA" id="ARBA00023157"/>
    </source>
</evidence>
<dbReference type="PROSITE" id="PS00025">
    <property type="entry name" value="P_TREFOIL_1"/>
    <property type="match status" value="1"/>
</dbReference>
<name>A0A9J6F3V0_RHIMP</name>
<dbReference type="InterPro" id="IPR000519">
    <property type="entry name" value="P_trefoil_dom"/>
</dbReference>
<comment type="caution">
    <text evidence="12">The sequence shown here is derived from an EMBL/GenBank/DDBJ whole genome shotgun (WGS) entry which is preliminary data.</text>
</comment>
<dbReference type="Gene3D" id="2.60.40.1760">
    <property type="entry name" value="glycosyl hydrolase (family 31)"/>
    <property type="match status" value="1"/>
</dbReference>
<dbReference type="InterPro" id="IPR017957">
    <property type="entry name" value="P_trefoil_CS"/>
</dbReference>
<evidence type="ECO:0000256" key="2">
    <source>
        <dbReference type="ARBA" id="ARBA00007806"/>
    </source>
</evidence>
<comment type="subcellular location">
    <subcellularLocation>
        <location evidence="1">Endomembrane system</location>
    </subcellularLocation>
</comment>
<dbReference type="FunFam" id="2.60.40.1180:FF:000001">
    <property type="entry name" value="Maltase-glucoamylase, intestinal"/>
    <property type="match status" value="1"/>
</dbReference>
<reference evidence="12" key="2">
    <citation type="submission" date="2021-09" db="EMBL/GenBank/DDBJ databases">
        <authorList>
            <person name="Jia N."/>
            <person name="Wang J."/>
            <person name="Shi W."/>
            <person name="Du L."/>
            <person name="Sun Y."/>
            <person name="Zhan W."/>
            <person name="Jiang J."/>
            <person name="Wang Q."/>
            <person name="Zhang B."/>
            <person name="Ji P."/>
            <person name="Sakyi L.B."/>
            <person name="Cui X."/>
            <person name="Yuan T."/>
            <person name="Jiang B."/>
            <person name="Yang W."/>
            <person name="Lam T.T.-Y."/>
            <person name="Chang Q."/>
            <person name="Ding S."/>
            <person name="Wang X."/>
            <person name="Zhu J."/>
            <person name="Ruan X."/>
            <person name="Zhao L."/>
            <person name="Wei J."/>
            <person name="Que T."/>
            <person name="Du C."/>
            <person name="Cheng J."/>
            <person name="Dai P."/>
            <person name="Han X."/>
            <person name="Huang E."/>
            <person name="Gao Y."/>
            <person name="Liu J."/>
            <person name="Shao H."/>
            <person name="Ye R."/>
            <person name="Li L."/>
            <person name="Wei W."/>
            <person name="Wang X."/>
            <person name="Wang C."/>
            <person name="Huo Q."/>
            <person name="Li W."/>
            <person name="Guo W."/>
            <person name="Chen H."/>
            <person name="Chen S."/>
            <person name="Zhou L."/>
            <person name="Zhou L."/>
            <person name="Ni X."/>
            <person name="Tian J."/>
            <person name="Zhou Y."/>
            <person name="Sheng Y."/>
            <person name="Liu T."/>
            <person name="Pan Y."/>
            <person name="Xia L."/>
            <person name="Li J."/>
            <person name="Zhao F."/>
            <person name="Cao W."/>
        </authorList>
    </citation>
    <scope>NUCLEOTIDE SEQUENCE</scope>
    <source>
        <strain evidence="12">Rmic-2018</strain>
        <tissue evidence="12">Larvae</tissue>
    </source>
</reference>
<keyword evidence="6" id="KW-0325">Glycoprotein</keyword>
<dbReference type="EMBL" id="JABSTU010000001">
    <property type="protein sequence ID" value="KAH8041502.1"/>
    <property type="molecule type" value="Genomic_DNA"/>
</dbReference>
<keyword evidence="7 9" id="KW-0326">Glycosidase</keyword>
<dbReference type="InterPro" id="IPR048395">
    <property type="entry name" value="Glyco_hydro_31_C"/>
</dbReference>
<dbReference type="CDD" id="cd14752">
    <property type="entry name" value="GH31_N"/>
    <property type="match status" value="1"/>
</dbReference>
<dbReference type="InterPro" id="IPR025887">
    <property type="entry name" value="Glyco_hydro_31_N_dom"/>
</dbReference>
<reference evidence="12" key="1">
    <citation type="journal article" date="2020" name="Cell">
        <title>Large-Scale Comparative Analyses of Tick Genomes Elucidate Their Genetic Diversity and Vector Capacities.</title>
        <authorList>
            <consortium name="Tick Genome and Microbiome Consortium (TIGMIC)"/>
            <person name="Jia N."/>
            <person name="Wang J."/>
            <person name="Shi W."/>
            <person name="Du L."/>
            <person name="Sun Y."/>
            <person name="Zhan W."/>
            <person name="Jiang J.F."/>
            <person name="Wang Q."/>
            <person name="Zhang B."/>
            <person name="Ji P."/>
            <person name="Bell-Sakyi L."/>
            <person name="Cui X.M."/>
            <person name="Yuan T.T."/>
            <person name="Jiang B.G."/>
            <person name="Yang W.F."/>
            <person name="Lam T.T."/>
            <person name="Chang Q.C."/>
            <person name="Ding S.J."/>
            <person name="Wang X.J."/>
            <person name="Zhu J.G."/>
            <person name="Ruan X.D."/>
            <person name="Zhao L."/>
            <person name="Wei J.T."/>
            <person name="Ye R.Z."/>
            <person name="Que T.C."/>
            <person name="Du C.H."/>
            <person name="Zhou Y.H."/>
            <person name="Cheng J.X."/>
            <person name="Dai P.F."/>
            <person name="Guo W.B."/>
            <person name="Han X.H."/>
            <person name="Huang E.J."/>
            <person name="Li L.F."/>
            <person name="Wei W."/>
            <person name="Gao Y.C."/>
            <person name="Liu J.Z."/>
            <person name="Shao H.Z."/>
            <person name="Wang X."/>
            <person name="Wang C.C."/>
            <person name="Yang T.C."/>
            <person name="Huo Q.B."/>
            <person name="Li W."/>
            <person name="Chen H.Y."/>
            <person name="Chen S.E."/>
            <person name="Zhou L.G."/>
            <person name="Ni X.B."/>
            <person name="Tian J.H."/>
            <person name="Sheng Y."/>
            <person name="Liu T."/>
            <person name="Pan Y.S."/>
            <person name="Xia L.Y."/>
            <person name="Li J."/>
            <person name="Zhao F."/>
            <person name="Cao W.C."/>
        </authorList>
    </citation>
    <scope>NUCLEOTIDE SEQUENCE</scope>
    <source>
        <strain evidence="12">Rmic-2018</strain>
    </source>
</reference>
<dbReference type="InterPro" id="IPR017853">
    <property type="entry name" value="GH"/>
</dbReference>
<dbReference type="Pfam" id="PF01055">
    <property type="entry name" value="Glyco_hydro_31_2nd"/>
    <property type="match status" value="2"/>
</dbReference>
<dbReference type="InterPro" id="IPR044913">
    <property type="entry name" value="P_trefoil_dom_sf"/>
</dbReference>
<dbReference type="PANTHER" id="PTHR22762">
    <property type="entry name" value="ALPHA-GLUCOSIDASE"/>
    <property type="match status" value="1"/>
</dbReference>
<dbReference type="Gene3D" id="2.60.40.1180">
    <property type="entry name" value="Golgi alpha-mannosidase II"/>
    <property type="match status" value="1"/>
</dbReference>
<proteinExistence type="inferred from homology"/>
<evidence type="ECO:0000256" key="10">
    <source>
        <dbReference type="SAM" id="MobiDB-lite"/>
    </source>
</evidence>
<feature type="domain" description="P-type" evidence="11">
    <location>
        <begin position="188"/>
        <end position="235"/>
    </location>
</feature>
<keyword evidence="13" id="KW-1185">Reference proteome</keyword>
<dbReference type="InterPro" id="IPR030459">
    <property type="entry name" value="Glyco_hydro_31_CS"/>
</dbReference>
<dbReference type="AlphaFoldDB" id="A0A9J6F3V0"/>
<evidence type="ECO:0000256" key="6">
    <source>
        <dbReference type="ARBA" id="ARBA00023180"/>
    </source>
</evidence>
<sequence>MSVESIPVELVGRRTTPYSTPYTQAILVVPDLTPPLRAQDAAKPPRVAWGRLHPPTPGLKLGRARAMSDVPRSRTSLHNTDGDERGQNGRVINRKINTRKRARCTRNELQKNERLSSKVGGSTPMSVESIPVELVGRRTTPYSTPYTQAILVVPDLTPPLRAQDAAKPPRVAWGRLHPPTPGLKVVYDQCTLESIAERFDCHPERDATEEACRARGCCWRNAVLGPDIPSCFYPKDYVGYRVESIASHDEGVRIKLTRQTPSGIDDDVQSVDVSVVYYDRDSIVDSTRERFVPPLPEIPAKTFKGRRDYVVNATQCGSLSVHRLDDHNTALFNANLSRLVFTEYFLQLSTLMPSDVVYGLGEQWTALRRSVDWKRYYLFTRDGSPRPNSNLYGAHPFYVALETDGSSHGIYLHNINFIEVLLQPTPAGTFRSLGGVLDFFVFAGPTPGQVVQQYQRVVGFPAMPPYWALGFHLCRYGYRTLNKTREVMENNIRAGIPLDVQWNDIDYMKNWNDFTYDKHTYAGLPDFVAKVHEGGRHYVMIFDPGVSGSEIPGTYPPFDEGLEMDVFVKNVTSGIVYAKVWNYVSTVFPDFTHPNSSRYWTRQFRKFHDVVPFDGAWIDMNEPSNFYNGHENGCPRDQKVERPPYVPGPDPLCIRTLCMSDQHYASSHYNLHSVYSQLEARATYRPVRRGRDEVQRMSNVRGAHSIPERHDCDFLSFGMYGIPLAGADICGFAGNTTVELCARWQVLGAFYPFSRNHNEYSCEDQDPYSMGPEVVLATKNSLTVRYALLPYLYTLFYRSHVYGETVARPLFFEFPEDPRTHDIDEQFMWGSALLISPALYQGQTKVEAYVPRGTWYDIYDGGRFEQSAGGYRYFPAPIDKANVLVRGGHVVPMQEPAATTTVSVSLVTLLDAAQDHKYSVYNFTLAETLRIFDIAQFMDEDFSIAWFAES</sequence>
<dbReference type="CDD" id="cd06602">
    <property type="entry name" value="GH31_MGAM_SI_GAA"/>
    <property type="match status" value="1"/>
</dbReference>
<comment type="caution">
    <text evidence="8">Lacks conserved residue(s) required for the propagation of feature annotation.</text>
</comment>
<keyword evidence="5" id="KW-1015">Disulfide bond</keyword>
<evidence type="ECO:0000313" key="12">
    <source>
        <dbReference type="EMBL" id="KAH8041502.1"/>
    </source>
</evidence>
<dbReference type="Pfam" id="PF00088">
    <property type="entry name" value="Trefoil"/>
    <property type="match status" value="1"/>
</dbReference>
<dbReference type="Gene3D" id="3.20.20.80">
    <property type="entry name" value="Glycosidases"/>
    <property type="match status" value="1"/>
</dbReference>
<dbReference type="Pfam" id="PF21365">
    <property type="entry name" value="Glyco_hydro_31_3rd"/>
    <property type="match status" value="1"/>
</dbReference>
<evidence type="ECO:0000259" key="11">
    <source>
        <dbReference type="PROSITE" id="PS51448"/>
    </source>
</evidence>
<evidence type="ECO:0000256" key="9">
    <source>
        <dbReference type="RuleBase" id="RU361185"/>
    </source>
</evidence>
<dbReference type="PROSITE" id="PS51448">
    <property type="entry name" value="P_TREFOIL_2"/>
    <property type="match status" value="1"/>
</dbReference>
<dbReference type="InterPro" id="IPR011013">
    <property type="entry name" value="Gal_mutarotase_sf_dom"/>
</dbReference>
<evidence type="ECO:0000256" key="4">
    <source>
        <dbReference type="ARBA" id="ARBA00023136"/>
    </source>
</evidence>
<accession>A0A9J6F3V0</accession>
<dbReference type="Pfam" id="PF13802">
    <property type="entry name" value="Gal_mutarotas_2"/>
    <property type="match status" value="1"/>
</dbReference>
<dbReference type="VEuPathDB" id="VectorBase:LOC119163224"/>
<dbReference type="CDD" id="cd00111">
    <property type="entry name" value="Trefoil"/>
    <property type="match status" value="1"/>
</dbReference>
<dbReference type="GO" id="GO:0005975">
    <property type="term" value="P:carbohydrate metabolic process"/>
    <property type="evidence" value="ECO:0007669"/>
    <property type="project" value="InterPro"/>
</dbReference>
<dbReference type="SUPFAM" id="SSF51445">
    <property type="entry name" value="(Trans)glycosidases"/>
    <property type="match status" value="1"/>
</dbReference>
<dbReference type="InterPro" id="IPR000322">
    <property type="entry name" value="Glyco_hydro_31_TIM"/>
</dbReference>
<dbReference type="PANTHER" id="PTHR22762:SF131">
    <property type="entry name" value="GLYCOSIDE HYDROLASE FAMILY 31 N-TERMINAL DOMAIN-CONTAINING PROTEIN"/>
    <property type="match status" value="1"/>
</dbReference>
<dbReference type="PROSITE" id="PS00707">
    <property type="entry name" value="GLYCOSYL_HYDROL_F31_2"/>
    <property type="match status" value="1"/>
</dbReference>
<keyword evidence="4" id="KW-0472">Membrane</keyword>
<evidence type="ECO:0000256" key="7">
    <source>
        <dbReference type="ARBA" id="ARBA00023295"/>
    </source>
</evidence>
<dbReference type="InterPro" id="IPR013780">
    <property type="entry name" value="Glyco_hydro_b"/>
</dbReference>
<dbReference type="GO" id="GO:0012505">
    <property type="term" value="C:endomembrane system"/>
    <property type="evidence" value="ECO:0007669"/>
    <property type="project" value="UniProtKB-SubCell"/>
</dbReference>